<reference evidence="3" key="1">
    <citation type="submission" date="2020-05" db="EMBL/GenBank/DDBJ databases">
        <authorList>
            <person name="Chiriac C."/>
            <person name="Salcher M."/>
            <person name="Ghai R."/>
            <person name="Kavagutti S V."/>
        </authorList>
    </citation>
    <scope>NUCLEOTIDE SEQUENCE</scope>
</reference>
<dbReference type="InterPro" id="IPR023210">
    <property type="entry name" value="NADP_OxRdtase_dom"/>
</dbReference>
<sequence>MTSTRVIGPFTVPALGLGCMPLSGMPPSKQWILNERDTAIGVVHAALDAGVRLLDTADIYAPTWNSVGHNEILVSEAVRSWSGSAAQKAEVVIATKGGITRAPLEGDWFGIAGRDAQEHYLYRAVEASAAKMQVSTIKLWQHHRLNHFMPFEEQFENVMKLKAHGIVENIGVSNYTAEQLRRAIKIGGTPAQGGLVSIQNEWSPRSRAWADVRDICVEYGIAFLPWSPLGGIDIKDSLENGAYDAFAEVAKTHNVSKFAIAIAWHLATSPVAIPIPGATRKESILDSLTGLDVKLSAAEVELLNSSLPPNPPLADELVPQAPFRD</sequence>
<dbReference type="PANTHER" id="PTHR43625:SF40">
    <property type="entry name" value="ALDO-KETO REDUCTASE YAKC [NADP(+)]"/>
    <property type="match status" value="1"/>
</dbReference>
<protein>
    <submittedName>
        <fullName evidence="3">Unannotated protein</fullName>
    </submittedName>
</protein>
<name>A0A6J6B9H5_9ZZZZ</name>
<dbReference type="InterPro" id="IPR018170">
    <property type="entry name" value="Aldo/ket_reductase_CS"/>
</dbReference>
<dbReference type="PROSITE" id="PS00062">
    <property type="entry name" value="ALDOKETO_REDUCTASE_2"/>
    <property type="match status" value="1"/>
</dbReference>
<evidence type="ECO:0000256" key="1">
    <source>
        <dbReference type="ARBA" id="ARBA00023002"/>
    </source>
</evidence>
<gene>
    <name evidence="3" type="ORF">UFOPK1399_00739</name>
</gene>
<dbReference type="GO" id="GO:0016491">
    <property type="term" value="F:oxidoreductase activity"/>
    <property type="evidence" value="ECO:0007669"/>
    <property type="project" value="UniProtKB-KW"/>
</dbReference>
<dbReference type="Pfam" id="PF00248">
    <property type="entry name" value="Aldo_ket_red"/>
    <property type="match status" value="1"/>
</dbReference>
<feature type="domain" description="NADP-dependent oxidoreductase" evidence="2">
    <location>
        <begin position="30"/>
        <end position="305"/>
    </location>
</feature>
<dbReference type="Gene3D" id="3.20.20.100">
    <property type="entry name" value="NADP-dependent oxidoreductase domain"/>
    <property type="match status" value="1"/>
</dbReference>
<dbReference type="PROSITE" id="PS51257">
    <property type="entry name" value="PROKAR_LIPOPROTEIN"/>
    <property type="match status" value="1"/>
</dbReference>
<dbReference type="GO" id="GO:0005737">
    <property type="term" value="C:cytoplasm"/>
    <property type="evidence" value="ECO:0007669"/>
    <property type="project" value="TreeGrafter"/>
</dbReference>
<dbReference type="InterPro" id="IPR050791">
    <property type="entry name" value="Aldo-Keto_reductase"/>
</dbReference>
<evidence type="ECO:0000313" key="3">
    <source>
        <dbReference type="EMBL" id="CAB4535277.1"/>
    </source>
</evidence>
<dbReference type="InterPro" id="IPR036812">
    <property type="entry name" value="NAD(P)_OxRdtase_dom_sf"/>
</dbReference>
<dbReference type="SUPFAM" id="SSF51430">
    <property type="entry name" value="NAD(P)-linked oxidoreductase"/>
    <property type="match status" value="1"/>
</dbReference>
<evidence type="ECO:0000259" key="2">
    <source>
        <dbReference type="Pfam" id="PF00248"/>
    </source>
</evidence>
<dbReference type="AlphaFoldDB" id="A0A6J6B9H5"/>
<dbReference type="EMBL" id="CAEZSD010000083">
    <property type="protein sequence ID" value="CAB4535277.1"/>
    <property type="molecule type" value="Genomic_DNA"/>
</dbReference>
<accession>A0A6J6B9H5</accession>
<dbReference type="PANTHER" id="PTHR43625">
    <property type="entry name" value="AFLATOXIN B1 ALDEHYDE REDUCTASE"/>
    <property type="match status" value="1"/>
</dbReference>
<organism evidence="3">
    <name type="scientific">freshwater metagenome</name>
    <dbReference type="NCBI Taxonomy" id="449393"/>
    <lineage>
        <taxon>unclassified sequences</taxon>
        <taxon>metagenomes</taxon>
        <taxon>ecological metagenomes</taxon>
    </lineage>
</organism>
<dbReference type="CDD" id="cd19088">
    <property type="entry name" value="AKR_AKR13B1"/>
    <property type="match status" value="1"/>
</dbReference>
<keyword evidence="1" id="KW-0560">Oxidoreductase</keyword>
<proteinExistence type="predicted"/>